<dbReference type="Gene3D" id="3.30.160.660">
    <property type="match status" value="1"/>
</dbReference>
<dbReference type="Proteomes" id="UP000886289">
    <property type="component" value="Unassembled WGS sequence"/>
</dbReference>
<gene>
    <name evidence="2" type="ORF">ENG63_11115</name>
</gene>
<name>A0A7C0Y756_DESA2</name>
<accession>A0A7C0Y756</accession>
<dbReference type="AlphaFoldDB" id="A0A7C0Y756"/>
<dbReference type="Gene3D" id="3.30.40.250">
    <property type="match status" value="1"/>
</dbReference>
<comment type="caution">
    <text evidence="2">The sequence shown here is derived from an EMBL/GenBank/DDBJ whole genome shotgun (WGS) entry which is preliminary data.</text>
</comment>
<dbReference type="Pfam" id="PF02624">
    <property type="entry name" value="YcaO"/>
    <property type="match status" value="1"/>
</dbReference>
<dbReference type="NCBIfam" id="TIGR00702">
    <property type="entry name" value="YcaO-type kinase domain"/>
    <property type="match status" value="1"/>
</dbReference>
<dbReference type="EMBL" id="DRBS01000412">
    <property type="protein sequence ID" value="HDD45389.1"/>
    <property type="molecule type" value="Genomic_DNA"/>
</dbReference>
<protein>
    <recommendedName>
        <fullName evidence="1">YcaO domain-containing protein</fullName>
    </recommendedName>
</protein>
<dbReference type="Gene3D" id="3.30.1330.230">
    <property type="match status" value="1"/>
</dbReference>
<dbReference type="PANTHER" id="PTHR37809:SF1">
    <property type="entry name" value="RIBOSOMAL PROTEIN S12 METHYLTHIOTRANSFERASE ACCESSORY FACTOR YCAO"/>
    <property type="match status" value="1"/>
</dbReference>
<evidence type="ECO:0000259" key="1">
    <source>
        <dbReference type="PROSITE" id="PS51664"/>
    </source>
</evidence>
<evidence type="ECO:0000313" key="2">
    <source>
        <dbReference type="EMBL" id="HDD45389.1"/>
    </source>
</evidence>
<reference evidence="2" key="1">
    <citation type="journal article" date="2020" name="mSystems">
        <title>Genome- and Community-Level Interaction Insights into Carbon Utilization and Element Cycling Functions of Hydrothermarchaeota in Hydrothermal Sediment.</title>
        <authorList>
            <person name="Zhou Z."/>
            <person name="Liu Y."/>
            <person name="Xu W."/>
            <person name="Pan J."/>
            <person name="Luo Z.H."/>
            <person name="Li M."/>
        </authorList>
    </citation>
    <scope>NUCLEOTIDE SEQUENCE [LARGE SCALE GENOMIC DNA]</scope>
    <source>
        <strain evidence="2">HyVt-233</strain>
    </source>
</reference>
<feature type="domain" description="YcaO" evidence="1">
    <location>
        <begin position="252"/>
        <end position="576"/>
    </location>
</feature>
<dbReference type="PROSITE" id="PS51664">
    <property type="entry name" value="YCAO"/>
    <property type="match status" value="1"/>
</dbReference>
<sequence>MIKKITYKAQLTLSTGFDLLSIVPVREISIKEILEYLHIHPNDKFMHKYLLYQLVKLSENELDELIEKAKKKDDLLSLACFYEICICYNKFFNLRKKFNDIDKKILAKHTPLIYIRWSLSENLDTRCFWMDIFAKNKYMHESLPSLNNIKFPIPYDLNSLIEDKKIVHIKDVYSETEGKSFNTGTAVRSIDPKETVNRLLKNPTIQELLLDDEIKLTCSISPYAFIRNWNFRIEVSVGKNNWTLWGILGEYGKGFSEDAARASALMEIVERYSALANFSNNTSIGYKKEFKLIKARYSDLIEKGYHVLDPNKMNLEIPYENQELYWIIAEEVDEMGSHEIYIPAQFAFLISSGNFDEIDIYSQGTSTNGLASGNTIEEAKLTALLEYIERDSEKVSLFSLDRCFLLEAKDPIISNILDAWRKRGVHIYFLDLTTELGIPCYRAFFIHKKGGISRGWGAHLNGKIAINRALCELTCRYFLYGDYSTIPLTDGVQIKKYEELPNYSSGDVNKDLWMLEKLLLMNGFHPIYVNLTKEDLDIPVIRTIVPGLEMLPDLDRYSSFNKRLFKNYLRIVQKES</sequence>
<dbReference type="PANTHER" id="PTHR37809">
    <property type="entry name" value="RIBOSOMAL PROTEIN S12 METHYLTHIOTRANSFERASE ACCESSORY FACTOR YCAO"/>
    <property type="match status" value="1"/>
</dbReference>
<organism evidence="2">
    <name type="scientific">Desulfofervidus auxilii</name>
    <dbReference type="NCBI Taxonomy" id="1621989"/>
    <lineage>
        <taxon>Bacteria</taxon>
        <taxon>Pseudomonadati</taxon>
        <taxon>Thermodesulfobacteriota</taxon>
        <taxon>Candidatus Desulfofervidia</taxon>
        <taxon>Candidatus Desulfofervidales</taxon>
        <taxon>Candidatus Desulfofervidaceae</taxon>
        <taxon>Candidatus Desulfofervidus</taxon>
    </lineage>
</organism>
<proteinExistence type="predicted"/>
<dbReference type="InterPro" id="IPR003776">
    <property type="entry name" value="YcaO-like_dom"/>
</dbReference>